<dbReference type="OrthoDB" id="7697409at2759"/>
<organism evidence="1 2">
    <name type="scientific">Trichogramma brassicae</name>
    <dbReference type="NCBI Taxonomy" id="86971"/>
    <lineage>
        <taxon>Eukaryota</taxon>
        <taxon>Metazoa</taxon>
        <taxon>Ecdysozoa</taxon>
        <taxon>Arthropoda</taxon>
        <taxon>Hexapoda</taxon>
        <taxon>Insecta</taxon>
        <taxon>Pterygota</taxon>
        <taxon>Neoptera</taxon>
        <taxon>Endopterygota</taxon>
        <taxon>Hymenoptera</taxon>
        <taxon>Apocrita</taxon>
        <taxon>Proctotrupomorpha</taxon>
        <taxon>Chalcidoidea</taxon>
        <taxon>Trichogrammatidae</taxon>
        <taxon>Trichogramma</taxon>
    </lineage>
</organism>
<evidence type="ECO:0000313" key="2">
    <source>
        <dbReference type="Proteomes" id="UP000479190"/>
    </source>
</evidence>
<dbReference type="EMBL" id="CADCXV010000524">
    <property type="protein sequence ID" value="CAB0030724.1"/>
    <property type="molecule type" value="Genomic_DNA"/>
</dbReference>
<protein>
    <submittedName>
        <fullName evidence="1">Uncharacterized protein</fullName>
    </submittedName>
</protein>
<name>A0A6H5I6V4_9HYME</name>
<evidence type="ECO:0000313" key="1">
    <source>
        <dbReference type="EMBL" id="CAB0030724.1"/>
    </source>
</evidence>
<keyword evidence="2" id="KW-1185">Reference proteome</keyword>
<accession>A0A6H5I6V4</accession>
<reference evidence="1 2" key="1">
    <citation type="submission" date="2020-02" db="EMBL/GenBank/DDBJ databases">
        <authorList>
            <person name="Ferguson B K."/>
        </authorList>
    </citation>
    <scope>NUCLEOTIDE SEQUENCE [LARGE SCALE GENOMIC DNA]</scope>
</reference>
<dbReference type="Proteomes" id="UP000479190">
    <property type="component" value="Unassembled WGS sequence"/>
</dbReference>
<sequence>MPYPLRIAAAILVSHARAHTHTHTPATRQSRRPITSQIILKLTPSLRRLGVESAPLIGCNSALDDGSAPLLSYNLALVRASMMHVPTAAVLCPRLGDDIKYWCPRALAYTSPAGRTVSRARTKIHWPDWANLASRANFHEHVHNSNKPFWATICTTFTAASYLLSSTSTTHSNFCTLGLSLTSKLLFVLRFGNAALVAEYSWGDRKIKIKAGSKIQMQPELFHNRPDVVIIATNPEVVYVFEVAVSHLHNIELQEKIKEVRYGKNSTLHITERNVDSVPRDLNISEALARMYKAPVKLAIMVVGALGEIMETPTLAATYRHL</sequence>
<proteinExistence type="predicted"/>
<gene>
    <name evidence="1" type="ORF">TBRA_LOCUS2719</name>
</gene>
<dbReference type="AlphaFoldDB" id="A0A6H5I6V4"/>